<dbReference type="Gramene" id="OE9A109864T1">
    <property type="protein sequence ID" value="OE9A109864C1"/>
    <property type="gene ID" value="OE9A109864"/>
</dbReference>
<dbReference type="EMBL" id="CACTIH010002062">
    <property type="protein sequence ID" value="CAA2972673.1"/>
    <property type="molecule type" value="Genomic_DNA"/>
</dbReference>
<reference evidence="1 2" key="1">
    <citation type="submission" date="2019-12" db="EMBL/GenBank/DDBJ databases">
        <authorList>
            <person name="Alioto T."/>
            <person name="Alioto T."/>
            <person name="Gomez Garrido J."/>
        </authorList>
    </citation>
    <scope>NUCLEOTIDE SEQUENCE [LARGE SCALE GENOMIC DNA]</scope>
</reference>
<evidence type="ECO:0000313" key="1">
    <source>
        <dbReference type="EMBL" id="CAA2972673.1"/>
    </source>
</evidence>
<dbReference type="Proteomes" id="UP000594638">
    <property type="component" value="Unassembled WGS sequence"/>
</dbReference>
<organism evidence="1 2">
    <name type="scientific">Olea europaea subsp. europaea</name>
    <dbReference type="NCBI Taxonomy" id="158383"/>
    <lineage>
        <taxon>Eukaryota</taxon>
        <taxon>Viridiplantae</taxon>
        <taxon>Streptophyta</taxon>
        <taxon>Embryophyta</taxon>
        <taxon>Tracheophyta</taxon>
        <taxon>Spermatophyta</taxon>
        <taxon>Magnoliopsida</taxon>
        <taxon>eudicotyledons</taxon>
        <taxon>Gunneridae</taxon>
        <taxon>Pentapetalae</taxon>
        <taxon>asterids</taxon>
        <taxon>lamiids</taxon>
        <taxon>Lamiales</taxon>
        <taxon>Oleaceae</taxon>
        <taxon>Oleeae</taxon>
        <taxon>Olea</taxon>
    </lineage>
</organism>
<dbReference type="AlphaFoldDB" id="A0A8S0R1R3"/>
<proteinExistence type="predicted"/>
<comment type="caution">
    <text evidence="1">The sequence shown here is derived from an EMBL/GenBank/DDBJ whole genome shotgun (WGS) entry which is preliminary data.</text>
</comment>
<gene>
    <name evidence="1" type="ORF">OLEA9_A109864</name>
</gene>
<sequence length="108" mass="11714">MLTYSFIYVNGGGTDPLDDDPKNLNVLTFSAMVEDKGRGTNYDAVGGLSKGHVTPFSSDGAAREEPSSVIDPDENEELVVTKKRMIEASEYPLSQIELLTLGVVLTFK</sequence>
<evidence type="ECO:0000313" key="2">
    <source>
        <dbReference type="Proteomes" id="UP000594638"/>
    </source>
</evidence>
<accession>A0A8S0R1R3</accession>
<protein>
    <submittedName>
        <fullName evidence="1">Uncharacterized protein</fullName>
    </submittedName>
</protein>
<name>A0A8S0R1R3_OLEEU</name>
<keyword evidence="2" id="KW-1185">Reference proteome</keyword>